<sequence>MPPEAGLTEVVAGALGVSTTEAAAALRGHGGTGVVHVDARAAFLKCLPRDEGEALAAEADGLAALAGTPGLRVPAVLACAEAGGRAFLLTEYIALRPARGAASAALGEAVAALHARCGERHGWHRDNFIGATPQPNTPDTHWARFYREQRLRPQWQRARQNGAGAALLRAVEQVMERLPARLEGHQPAPSLLHGDLWAGNAAADAQGRPVLYDPAVHYGDRECDLAMAALFGGFDADFSAAYEAAWPLPEGHRQRRPLYQLYHLLNHFNLFGGAYEASARRAAEAFLAD</sequence>
<comment type="caution">
    <text evidence="3">The sequence shown here is derived from an EMBL/GenBank/DDBJ whole genome shotgun (WGS) entry which is preliminary data.</text>
</comment>
<dbReference type="PIRSF" id="PIRSF006221">
    <property type="entry name" value="Ketosamine-3-kinase"/>
    <property type="match status" value="1"/>
</dbReference>
<keyword evidence="2" id="KW-0418">Kinase</keyword>
<protein>
    <recommendedName>
        <fullName evidence="5">Fructosamine kinase family protein</fullName>
    </recommendedName>
</protein>
<gene>
    <name evidence="3" type="ORF">DEM34_03370</name>
</gene>
<dbReference type="PANTHER" id="PTHR12149:SF8">
    <property type="entry name" value="PROTEIN-RIBULOSAMINE 3-KINASE"/>
    <property type="match status" value="1"/>
</dbReference>
<dbReference type="RefSeq" id="WP_109676264.1">
    <property type="nucleotide sequence ID" value="NZ_CP086615.1"/>
</dbReference>
<dbReference type="PANTHER" id="PTHR12149">
    <property type="entry name" value="FRUCTOSAMINE 3 KINASE-RELATED PROTEIN"/>
    <property type="match status" value="1"/>
</dbReference>
<comment type="similarity">
    <text evidence="1 2">Belongs to the fructosamine kinase family.</text>
</comment>
<organism evidence="3 4">
    <name type="scientific">Sediminicurvatus halobius</name>
    <dbReference type="NCBI Taxonomy" id="2182432"/>
    <lineage>
        <taxon>Bacteria</taxon>
        <taxon>Pseudomonadati</taxon>
        <taxon>Pseudomonadota</taxon>
        <taxon>Gammaproteobacteria</taxon>
        <taxon>Chromatiales</taxon>
        <taxon>Ectothiorhodospiraceae</taxon>
        <taxon>Sediminicurvatus</taxon>
    </lineage>
</organism>
<dbReference type="Proteomes" id="UP000245474">
    <property type="component" value="Unassembled WGS sequence"/>
</dbReference>
<dbReference type="EMBL" id="QFFI01000004">
    <property type="protein sequence ID" value="PWG64849.1"/>
    <property type="molecule type" value="Genomic_DNA"/>
</dbReference>
<evidence type="ECO:0000313" key="3">
    <source>
        <dbReference type="EMBL" id="PWG64849.1"/>
    </source>
</evidence>
<name>A0A2U2N7C0_9GAMM</name>
<dbReference type="Pfam" id="PF03881">
    <property type="entry name" value="Fructosamin_kin"/>
    <property type="match status" value="1"/>
</dbReference>
<keyword evidence="2" id="KW-0808">Transferase</keyword>
<reference evidence="3 4" key="1">
    <citation type="submission" date="2018-05" db="EMBL/GenBank/DDBJ databases">
        <title>Spiribacter halobius sp. nov., a moderately halophilic bacterium isolated from marine solar saltern.</title>
        <authorList>
            <person name="Zheng W.-S."/>
            <person name="Lu D.-C."/>
            <person name="Du Z.-J."/>
        </authorList>
    </citation>
    <scope>NUCLEOTIDE SEQUENCE [LARGE SCALE GENOMIC DNA]</scope>
    <source>
        <strain evidence="3 4">E85</strain>
    </source>
</reference>
<dbReference type="OrthoDB" id="5291879at2"/>
<proteinExistence type="inferred from homology"/>
<evidence type="ECO:0008006" key="5">
    <source>
        <dbReference type="Google" id="ProtNLM"/>
    </source>
</evidence>
<dbReference type="Gene3D" id="3.90.1200.10">
    <property type="match status" value="1"/>
</dbReference>
<evidence type="ECO:0000256" key="1">
    <source>
        <dbReference type="ARBA" id="ARBA00009460"/>
    </source>
</evidence>
<accession>A0A2U2N7C0</accession>
<dbReference type="InterPro" id="IPR011009">
    <property type="entry name" value="Kinase-like_dom_sf"/>
</dbReference>
<dbReference type="AlphaFoldDB" id="A0A2U2N7C0"/>
<evidence type="ECO:0000256" key="2">
    <source>
        <dbReference type="PIRNR" id="PIRNR006221"/>
    </source>
</evidence>
<dbReference type="GO" id="GO:0016301">
    <property type="term" value="F:kinase activity"/>
    <property type="evidence" value="ECO:0007669"/>
    <property type="project" value="UniProtKB-UniRule"/>
</dbReference>
<evidence type="ECO:0000313" key="4">
    <source>
        <dbReference type="Proteomes" id="UP000245474"/>
    </source>
</evidence>
<keyword evidence="4" id="KW-1185">Reference proteome</keyword>
<dbReference type="Gene3D" id="3.30.200.20">
    <property type="entry name" value="Phosphorylase Kinase, domain 1"/>
    <property type="match status" value="1"/>
</dbReference>
<dbReference type="SUPFAM" id="SSF56112">
    <property type="entry name" value="Protein kinase-like (PK-like)"/>
    <property type="match status" value="1"/>
</dbReference>
<dbReference type="InterPro" id="IPR016477">
    <property type="entry name" value="Fructo-/Ketosamine-3-kinase"/>
</dbReference>